<comment type="caution">
    <text evidence="1">The sequence shown here is derived from an EMBL/GenBank/DDBJ whole genome shotgun (WGS) entry which is preliminary data.</text>
</comment>
<protein>
    <recommendedName>
        <fullName evidence="3">Uracil DNA glycosylase superfamily protein</fullName>
    </recommendedName>
</protein>
<organism evidence="1 2">
    <name type="scientific">Desulfosporosinus acididurans</name>
    <dbReference type="NCBI Taxonomy" id="476652"/>
    <lineage>
        <taxon>Bacteria</taxon>
        <taxon>Bacillati</taxon>
        <taxon>Bacillota</taxon>
        <taxon>Clostridia</taxon>
        <taxon>Eubacteriales</taxon>
        <taxon>Desulfitobacteriaceae</taxon>
        <taxon>Desulfosporosinus</taxon>
    </lineage>
</organism>
<sequence length="206" mass="24303">MTNLIRHNYISQTEKAKRDTGDKNYPIWLLVNPKYPAVRHQIWTPVLAEIQDKVYREIQTRIDTTNLYIRNAVTDSGIVPNTLNWWGIEVGEEIEMFREIVLDYKPKIIITFGAFPYEFLRRVFKIKPEKGPVYWGNAILGEEFGKGIKNFDINKTNRIPLLHRVNAGVKFVENQNYFGESYFQYVGVKIAEKIIEYKENLDIWIK</sequence>
<name>A0A0J1FQG7_9FIRM</name>
<keyword evidence="2" id="KW-1185">Reference proteome</keyword>
<dbReference type="AlphaFoldDB" id="A0A0J1FQG7"/>
<gene>
    <name evidence="1" type="ORF">DEAC_c27700</name>
</gene>
<evidence type="ECO:0000313" key="2">
    <source>
        <dbReference type="Proteomes" id="UP000036356"/>
    </source>
</evidence>
<dbReference type="Proteomes" id="UP000036356">
    <property type="component" value="Unassembled WGS sequence"/>
</dbReference>
<dbReference type="PATRIC" id="fig|476652.3.peg.2899"/>
<dbReference type="RefSeq" id="WP_047810604.1">
    <property type="nucleotide sequence ID" value="NZ_LDZY01000009.1"/>
</dbReference>
<evidence type="ECO:0008006" key="3">
    <source>
        <dbReference type="Google" id="ProtNLM"/>
    </source>
</evidence>
<evidence type="ECO:0000313" key="1">
    <source>
        <dbReference type="EMBL" id="KLU65218.1"/>
    </source>
</evidence>
<reference evidence="1 2" key="1">
    <citation type="submission" date="2015-06" db="EMBL/GenBank/DDBJ databases">
        <title>Draft genome of the moderately acidophilic sulfate reducer Candidatus Desulfosporosinus acididurans strain M1.</title>
        <authorList>
            <person name="Poehlein A."/>
            <person name="Petzsch P."/>
            <person name="Johnson B.D."/>
            <person name="Schloemann M."/>
            <person name="Daniel R."/>
            <person name="Muehling M."/>
        </authorList>
    </citation>
    <scope>NUCLEOTIDE SEQUENCE [LARGE SCALE GENOMIC DNA]</scope>
    <source>
        <strain evidence="1 2">M1</strain>
    </source>
</reference>
<dbReference type="EMBL" id="LDZY01000009">
    <property type="protein sequence ID" value="KLU65218.1"/>
    <property type="molecule type" value="Genomic_DNA"/>
</dbReference>
<proteinExistence type="predicted"/>
<accession>A0A0J1FQG7</accession>